<protein>
    <recommendedName>
        <fullName evidence="5">RING-type domain-containing protein</fullName>
    </recommendedName>
</protein>
<dbReference type="EMBL" id="CAJGYO010000004">
    <property type="protein sequence ID" value="CAD6226096.1"/>
    <property type="molecule type" value="Genomic_DNA"/>
</dbReference>
<evidence type="ECO:0000256" key="2">
    <source>
        <dbReference type="ARBA" id="ARBA00022771"/>
    </source>
</evidence>
<dbReference type="PANTHER" id="PTHR42647:SF31">
    <property type="entry name" value="RING-TYPE DOMAIN-CONTAINING PROTEIN"/>
    <property type="match status" value="1"/>
</dbReference>
<dbReference type="Gene3D" id="3.30.40.10">
    <property type="entry name" value="Zinc/RING finger domain, C3HC4 (zinc finger)"/>
    <property type="match status" value="1"/>
</dbReference>
<organism evidence="6 7">
    <name type="scientific">Miscanthus lutarioriparius</name>
    <dbReference type="NCBI Taxonomy" id="422564"/>
    <lineage>
        <taxon>Eukaryota</taxon>
        <taxon>Viridiplantae</taxon>
        <taxon>Streptophyta</taxon>
        <taxon>Embryophyta</taxon>
        <taxon>Tracheophyta</taxon>
        <taxon>Spermatophyta</taxon>
        <taxon>Magnoliopsida</taxon>
        <taxon>Liliopsida</taxon>
        <taxon>Poales</taxon>
        <taxon>Poaceae</taxon>
        <taxon>PACMAD clade</taxon>
        <taxon>Panicoideae</taxon>
        <taxon>Andropogonodae</taxon>
        <taxon>Andropogoneae</taxon>
        <taxon>Saccharinae</taxon>
        <taxon>Miscanthus</taxon>
    </lineage>
</organism>
<feature type="domain" description="RING-type" evidence="5">
    <location>
        <begin position="347"/>
        <end position="382"/>
    </location>
</feature>
<evidence type="ECO:0000313" key="7">
    <source>
        <dbReference type="Proteomes" id="UP000604825"/>
    </source>
</evidence>
<accession>A0A811NT45</accession>
<reference evidence="6" key="1">
    <citation type="submission" date="2020-10" db="EMBL/GenBank/DDBJ databases">
        <authorList>
            <person name="Han B."/>
            <person name="Lu T."/>
            <person name="Zhao Q."/>
            <person name="Huang X."/>
            <person name="Zhao Y."/>
        </authorList>
    </citation>
    <scope>NUCLEOTIDE SEQUENCE</scope>
</reference>
<dbReference type="InterPro" id="IPR001841">
    <property type="entry name" value="Znf_RING"/>
</dbReference>
<dbReference type="AlphaFoldDB" id="A0A811NT45"/>
<evidence type="ECO:0000256" key="3">
    <source>
        <dbReference type="ARBA" id="ARBA00022833"/>
    </source>
</evidence>
<keyword evidence="7" id="KW-1185">Reference proteome</keyword>
<gene>
    <name evidence="6" type="ORF">NCGR_LOCUS17968</name>
</gene>
<dbReference type="Pfam" id="PF13920">
    <property type="entry name" value="zf-C3HC4_3"/>
    <property type="match status" value="1"/>
</dbReference>
<keyword evidence="2 4" id="KW-0863">Zinc-finger</keyword>
<dbReference type="OrthoDB" id="1711136at2759"/>
<comment type="caution">
    <text evidence="6">The sequence shown here is derived from an EMBL/GenBank/DDBJ whole genome shotgun (WGS) entry which is preliminary data.</text>
</comment>
<dbReference type="GO" id="GO:0008270">
    <property type="term" value="F:zinc ion binding"/>
    <property type="evidence" value="ECO:0007669"/>
    <property type="project" value="UniProtKB-KW"/>
</dbReference>
<dbReference type="PROSITE" id="PS50089">
    <property type="entry name" value="ZF_RING_2"/>
    <property type="match status" value="1"/>
</dbReference>
<name>A0A811NT45_9POAL</name>
<dbReference type="Proteomes" id="UP000604825">
    <property type="component" value="Unassembled WGS sequence"/>
</dbReference>
<evidence type="ECO:0000313" key="6">
    <source>
        <dbReference type="EMBL" id="CAD6226096.1"/>
    </source>
</evidence>
<sequence length="394" mass="44259">MDCSNSHPLYAHEPQPQNLLSVVSLNEAPGSNIDGQQQINWSQFRTSLEQHKLQVDQVLQAHNEKVQVALQQQISLQKETMLNLAESMARDVLLKKNEEIAHLHMELQNTHQVLQTALQDRDEWMYLAEGTYEMNQLLISLVPPMQGTNAYALASSNELGSTSSCNQAVNIGEAALENAHRTLICKDLGSNIAGQQQVNWSPFRTPLEQHRLQVDQVLQAHVRTPLEQHRLQVDQVLQAHETMSNLTESMARDVLMEKNEEIAHLHMELQNTQQVLQTALQDRDEWMYLAEGTYKMHQLLISLVPPMQGTNVYALASSNELGSRSSCNQAMNMEETTIENAHPTPICKLCCVSDACMLILPCLHLCACKSCVANLNMCPLCDSAKDNMNEARFG</sequence>
<dbReference type="InterPro" id="IPR013083">
    <property type="entry name" value="Znf_RING/FYVE/PHD"/>
</dbReference>
<evidence type="ECO:0000256" key="4">
    <source>
        <dbReference type="PROSITE-ProRule" id="PRU00175"/>
    </source>
</evidence>
<dbReference type="PANTHER" id="PTHR42647">
    <property type="entry name" value="SBP (S-RIBONUCLEASE BINDING PROTEIN) FAMILY PROTEIN"/>
    <property type="match status" value="1"/>
</dbReference>
<keyword evidence="1" id="KW-0479">Metal-binding</keyword>
<dbReference type="GO" id="GO:0004842">
    <property type="term" value="F:ubiquitin-protein transferase activity"/>
    <property type="evidence" value="ECO:0007669"/>
    <property type="project" value="TreeGrafter"/>
</dbReference>
<evidence type="ECO:0000256" key="1">
    <source>
        <dbReference type="ARBA" id="ARBA00022723"/>
    </source>
</evidence>
<keyword evidence="3" id="KW-0862">Zinc</keyword>
<evidence type="ECO:0000259" key="5">
    <source>
        <dbReference type="PROSITE" id="PS50089"/>
    </source>
</evidence>
<proteinExistence type="predicted"/>